<keyword evidence="1" id="KW-0808">Transferase</keyword>
<sequence length="276" mass="30258">MSSNTKANNTALWDKNRAVIRSSIGGWKVGEAVYSHGYSMMDDFVGKLSYMQVAILNACGRLPERNAADWAEQILICMSWPDSRIWCNQIGALGGTNRTSVIAATCAGILANDSRTYGAKPLMEGVRFIQSAQSQIQKGVTIEKIIENECAKHGGKPHIMGYARPIAKGDERISVMEEVQKNLKIPFGPHHKLAHAISDTLQAQFDESMNFNGYTAAVLADLNYSPMEAYRVSFLGVSSGVTACYVDTMGKPSESFFTQRCGDINYTGKALRQLPE</sequence>
<protein>
    <submittedName>
        <fullName evidence="1">Citrate synthase (Si)</fullName>
        <ecNumber evidence="1">2.3.3.1</ecNumber>
    </submittedName>
</protein>
<dbReference type="GO" id="GO:0036440">
    <property type="term" value="F:citrate synthase activity"/>
    <property type="evidence" value="ECO:0007669"/>
    <property type="project" value="UniProtKB-EC"/>
</dbReference>
<accession>A0A3B0YVL0</accession>
<proteinExistence type="predicted"/>
<keyword evidence="1" id="KW-0012">Acyltransferase</keyword>
<name>A0A3B0YVL0_9ZZZZ</name>
<dbReference type="EMBL" id="UOFP01000078">
    <property type="protein sequence ID" value="VAW85028.1"/>
    <property type="molecule type" value="Genomic_DNA"/>
</dbReference>
<organism evidence="1">
    <name type="scientific">hydrothermal vent metagenome</name>
    <dbReference type="NCBI Taxonomy" id="652676"/>
    <lineage>
        <taxon>unclassified sequences</taxon>
        <taxon>metagenomes</taxon>
        <taxon>ecological metagenomes</taxon>
    </lineage>
</organism>
<dbReference type="EC" id="2.3.3.1" evidence="1"/>
<reference evidence="1" key="1">
    <citation type="submission" date="2018-06" db="EMBL/GenBank/DDBJ databases">
        <authorList>
            <person name="Zhirakovskaya E."/>
        </authorList>
    </citation>
    <scope>NUCLEOTIDE SEQUENCE</scope>
</reference>
<evidence type="ECO:0000313" key="1">
    <source>
        <dbReference type="EMBL" id="VAW85028.1"/>
    </source>
</evidence>
<dbReference type="AlphaFoldDB" id="A0A3B0YVL0"/>
<gene>
    <name evidence="1" type="ORF">MNBD_GAMMA18-225</name>
</gene>